<dbReference type="EMBL" id="APMP01000039">
    <property type="protein sequence ID" value="ENZ79569.1"/>
    <property type="molecule type" value="Genomic_DNA"/>
</dbReference>
<sequence length="334" mass="34328">MSPIQTMTAAVVEARDGPFVLQTLARPTPGPGQVLVRVEASGLNPLDLKIRAEQAAHARNPLPAVLGMDVAGEVEALAADVRGFATGDRVYGLIGGVGGLQGSQAQYVAVDADLLARRPTSLDARGAAALPLAAITAWEGLIDRAQIQRGESVLVQGGAGGVGHLAVQIALAKGAKVYATALGEEDQAYLHGLGAIAIDGARPVEDYVAEHTGGAGFEVVYDTGGGALLDASFRAVKRFGHVVSCLGWGAHGLAPLSFKQATYSGVFTLHPLLSGEGRGHFGEILTQVAALAESGALRPRLYDGRFGLDALDEAYQALASGRAHGKVVVDIAHP</sequence>
<evidence type="ECO:0000313" key="3">
    <source>
        <dbReference type="EMBL" id="ENZ79569.1"/>
    </source>
</evidence>
<dbReference type="SUPFAM" id="SSF51735">
    <property type="entry name" value="NAD(P)-binding Rossmann-fold domains"/>
    <property type="match status" value="1"/>
</dbReference>
<dbReference type="InterPro" id="IPR013154">
    <property type="entry name" value="ADH-like_N"/>
</dbReference>
<dbReference type="GO" id="GO:0016491">
    <property type="term" value="F:oxidoreductase activity"/>
    <property type="evidence" value="ECO:0007669"/>
    <property type="project" value="InterPro"/>
</dbReference>
<comment type="caution">
    <text evidence="3">The sequence shown here is derived from an EMBL/GenBank/DDBJ whole genome shotgun (WGS) entry which is preliminary data.</text>
</comment>
<organism evidence="3 4">
    <name type="scientific">Caulobacter vibrioides OR37</name>
    <dbReference type="NCBI Taxonomy" id="1292034"/>
    <lineage>
        <taxon>Bacteria</taxon>
        <taxon>Pseudomonadati</taxon>
        <taxon>Pseudomonadota</taxon>
        <taxon>Alphaproteobacteria</taxon>
        <taxon>Caulobacterales</taxon>
        <taxon>Caulobacteraceae</taxon>
        <taxon>Caulobacter</taxon>
    </lineage>
</organism>
<dbReference type="PANTHER" id="PTHR44154:SF1">
    <property type="entry name" value="QUINONE OXIDOREDUCTASE"/>
    <property type="match status" value="1"/>
</dbReference>
<keyword evidence="4" id="KW-1185">Reference proteome</keyword>
<gene>
    <name evidence="3" type="ORF">OR37_03934</name>
</gene>
<dbReference type="Pfam" id="PF13602">
    <property type="entry name" value="ADH_zinc_N_2"/>
    <property type="match status" value="1"/>
</dbReference>
<dbReference type="Proteomes" id="UP000013063">
    <property type="component" value="Unassembled WGS sequence"/>
</dbReference>
<dbReference type="InterPro" id="IPR036291">
    <property type="entry name" value="NAD(P)-bd_dom_sf"/>
</dbReference>
<dbReference type="InterPro" id="IPR051603">
    <property type="entry name" value="Zinc-ADH_QOR/CCCR"/>
</dbReference>
<evidence type="ECO:0000256" key="1">
    <source>
        <dbReference type="ARBA" id="ARBA00022857"/>
    </source>
</evidence>
<protein>
    <submittedName>
        <fullName evidence="3">Zn-dependent oxidoreductase, NADPH:quinone reductase</fullName>
    </submittedName>
</protein>
<dbReference type="STRING" id="1292034.OR37_03934"/>
<dbReference type="Pfam" id="PF08240">
    <property type="entry name" value="ADH_N"/>
    <property type="match status" value="1"/>
</dbReference>
<dbReference type="AlphaFoldDB" id="R0EBU6"/>
<dbReference type="Gene3D" id="3.90.180.10">
    <property type="entry name" value="Medium-chain alcohol dehydrogenases, catalytic domain"/>
    <property type="match status" value="1"/>
</dbReference>
<dbReference type="OrthoDB" id="9792321at2"/>
<feature type="domain" description="Enoyl reductase (ER)" evidence="2">
    <location>
        <begin position="17"/>
        <end position="329"/>
    </location>
</feature>
<name>R0EBU6_CAUVI</name>
<accession>R0EBU6</accession>
<dbReference type="InterPro" id="IPR020843">
    <property type="entry name" value="ER"/>
</dbReference>
<evidence type="ECO:0000259" key="2">
    <source>
        <dbReference type="SMART" id="SM00829"/>
    </source>
</evidence>
<dbReference type="CDD" id="cd08272">
    <property type="entry name" value="MDR6"/>
    <property type="match status" value="1"/>
</dbReference>
<dbReference type="Gene3D" id="3.40.50.720">
    <property type="entry name" value="NAD(P)-binding Rossmann-like Domain"/>
    <property type="match status" value="1"/>
</dbReference>
<keyword evidence="1" id="KW-0521">NADP</keyword>
<proteinExistence type="predicted"/>
<dbReference type="PANTHER" id="PTHR44154">
    <property type="entry name" value="QUINONE OXIDOREDUCTASE"/>
    <property type="match status" value="1"/>
</dbReference>
<evidence type="ECO:0000313" key="4">
    <source>
        <dbReference type="Proteomes" id="UP000013063"/>
    </source>
</evidence>
<dbReference type="PATRIC" id="fig|1292034.3.peg.3907"/>
<reference evidence="3 4" key="1">
    <citation type="journal article" date="2013" name="Genome Announc.">
        <title>Draft Genome Sequence for Caulobacter sp. Strain OR37, a Bacterium Tolerant to Heavy Metals.</title>
        <authorList>
            <person name="Utturkar S.M."/>
            <person name="Bollmann A."/>
            <person name="Brzoska R.M."/>
            <person name="Klingeman D.M."/>
            <person name="Epstein S.E."/>
            <person name="Palumbo A.V."/>
            <person name="Brown S.D."/>
        </authorList>
    </citation>
    <scope>NUCLEOTIDE SEQUENCE [LARGE SCALE GENOMIC DNA]</scope>
    <source>
        <strain evidence="3 4">OR37</strain>
    </source>
</reference>
<dbReference type="InterPro" id="IPR011032">
    <property type="entry name" value="GroES-like_sf"/>
</dbReference>
<dbReference type="SUPFAM" id="SSF50129">
    <property type="entry name" value="GroES-like"/>
    <property type="match status" value="1"/>
</dbReference>
<dbReference type="SMART" id="SM00829">
    <property type="entry name" value="PKS_ER"/>
    <property type="match status" value="1"/>
</dbReference>
<dbReference type="eggNOG" id="COG0604">
    <property type="taxonomic scope" value="Bacteria"/>
</dbReference>
<dbReference type="RefSeq" id="WP_004624266.1">
    <property type="nucleotide sequence ID" value="NZ_APMP01000039.1"/>
</dbReference>